<evidence type="ECO:0000256" key="5">
    <source>
        <dbReference type="ARBA" id="ARBA00022801"/>
    </source>
</evidence>
<evidence type="ECO:0000256" key="2">
    <source>
        <dbReference type="ARBA" id="ARBA00022649"/>
    </source>
</evidence>
<keyword evidence="3" id="KW-0540">Nuclease</keyword>
<dbReference type="OMA" id="RHAYHAT"/>
<dbReference type="PANTHER" id="PTHR34139">
    <property type="entry name" value="UPF0331 PROTEIN MJ0127"/>
    <property type="match status" value="1"/>
</dbReference>
<keyword evidence="5" id="KW-0378">Hydrolase</keyword>
<keyword evidence="4" id="KW-0547">Nucleotide-binding</keyword>
<gene>
    <name evidence="6" type="ORF">DPCES_2993</name>
</gene>
<evidence type="ECO:0008006" key="7">
    <source>
        <dbReference type="Google" id="ProtNLM"/>
    </source>
</evidence>
<protein>
    <recommendedName>
        <fullName evidence="7">DUF86 domain-containing protein</fullName>
    </recommendedName>
</protein>
<evidence type="ECO:0000256" key="1">
    <source>
        <dbReference type="ARBA" id="ARBA00022553"/>
    </source>
</evidence>
<dbReference type="GO" id="GO:0000166">
    <property type="term" value="F:nucleotide binding"/>
    <property type="evidence" value="ECO:0007669"/>
    <property type="project" value="UniProtKB-KW"/>
</dbReference>
<sequence>MTDKDRIILHKIINYAQEIIGYVDNMDYKQFVGDRKTIAACAFCIGQIGELAKDISAETQELNPEIAWKSIRGMRNKIVHDYENVNLGVLWGTIGESLPELVQQINQLLGEKRT</sequence>
<evidence type="ECO:0000256" key="4">
    <source>
        <dbReference type="ARBA" id="ARBA00022741"/>
    </source>
</evidence>
<keyword evidence="1" id="KW-0597">Phosphoprotein</keyword>
<dbReference type="AlphaFoldDB" id="A0A098B3C7"/>
<reference evidence="6" key="1">
    <citation type="submission" date="2014-07" db="EMBL/GenBank/DDBJ databases">
        <authorList>
            <person name="Hornung V.Bastian."/>
        </authorList>
    </citation>
    <scope>NUCLEOTIDE SEQUENCE</scope>
    <source>
        <strain evidence="6">PCE-S</strain>
    </source>
</reference>
<dbReference type="GO" id="GO:0110001">
    <property type="term" value="C:toxin-antitoxin complex"/>
    <property type="evidence" value="ECO:0007669"/>
    <property type="project" value="InterPro"/>
</dbReference>
<dbReference type="PANTHER" id="PTHR34139:SF1">
    <property type="entry name" value="RNASE MJ1380-RELATED"/>
    <property type="match status" value="1"/>
</dbReference>
<evidence type="ECO:0000313" key="6">
    <source>
        <dbReference type="EMBL" id="CDX02880.1"/>
    </source>
</evidence>
<proteinExistence type="predicted"/>
<dbReference type="RefSeq" id="WP_011460590.1">
    <property type="nucleotide sequence ID" value="NZ_JAYFNZ010000011.1"/>
</dbReference>
<dbReference type="GO" id="GO:0016787">
    <property type="term" value="F:hydrolase activity"/>
    <property type="evidence" value="ECO:0007669"/>
    <property type="project" value="UniProtKB-KW"/>
</dbReference>
<name>A0A098B3C7_DESHA</name>
<evidence type="ECO:0000256" key="3">
    <source>
        <dbReference type="ARBA" id="ARBA00022722"/>
    </source>
</evidence>
<keyword evidence="2" id="KW-1277">Toxin-antitoxin system</keyword>
<dbReference type="PATRIC" id="fig|49338.4.peg.3217"/>
<dbReference type="EMBL" id="LK996017">
    <property type="protein sequence ID" value="CDX02880.1"/>
    <property type="molecule type" value="Genomic_DNA"/>
</dbReference>
<dbReference type="InterPro" id="IPR008201">
    <property type="entry name" value="HepT-like"/>
</dbReference>
<dbReference type="Pfam" id="PF01934">
    <property type="entry name" value="HepT-like"/>
    <property type="match status" value="1"/>
</dbReference>
<dbReference type="GO" id="GO:0004540">
    <property type="term" value="F:RNA nuclease activity"/>
    <property type="evidence" value="ECO:0007669"/>
    <property type="project" value="InterPro"/>
</dbReference>
<organism evidence="6">
    <name type="scientific">Desulfitobacterium hafniense</name>
    <name type="common">Desulfitobacterium frappieri</name>
    <dbReference type="NCBI Taxonomy" id="49338"/>
    <lineage>
        <taxon>Bacteria</taxon>
        <taxon>Bacillati</taxon>
        <taxon>Bacillota</taxon>
        <taxon>Clostridia</taxon>
        <taxon>Eubacteriales</taxon>
        <taxon>Desulfitobacteriaceae</taxon>
        <taxon>Desulfitobacterium</taxon>
    </lineage>
</organism>
<dbReference type="InterPro" id="IPR051813">
    <property type="entry name" value="HepT_RNase_toxin"/>
</dbReference>
<accession>A0A098B3C7</accession>